<organism evidence="1 2">
    <name type="scientific">Corallococcus terminator</name>
    <dbReference type="NCBI Taxonomy" id="2316733"/>
    <lineage>
        <taxon>Bacteria</taxon>
        <taxon>Pseudomonadati</taxon>
        <taxon>Myxococcota</taxon>
        <taxon>Myxococcia</taxon>
        <taxon>Myxococcales</taxon>
        <taxon>Cystobacterineae</taxon>
        <taxon>Myxococcaceae</taxon>
        <taxon>Corallococcus</taxon>
    </lineage>
</organism>
<gene>
    <name evidence="1" type="ORF">D7V88_00555</name>
</gene>
<evidence type="ECO:0000313" key="1">
    <source>
        <dbReference type="EMBL" id="RKG94085.1"/>
    </source>
</evidence>
<dbReference type="EMBL" id="RAVZ01000002">
    <property type="protein sequence ID" value="RKG94085.1"/>
    <property type="molecule type" value="Genomic_DNA"/>
</dbReference>
<evidence type="ECO:0000313" key="2">
    <source>
        <dbReference type="Proteomes" id="UP000268094"/>
    </source>
</evidence>
<comment type="caution">
    <text evidence="1">The sequence shown here is derived from an EMBL/GenBank/DDBJ whole genome shotgun (WGS) entry which is preliminary data.</text>
</comment>
<accession>A0A3A8JFC9</accession>
<name>A0A3A8JFC9_9BACT</name>
<keyword evidence="2" id="KW-1185">Reference proteome</keyword>
<dbReference type="AlphaFoldDB" id="A0A3A8JFC9"/>
<sequence length="128" mass="14213">MLVVALAILFLTILLVFFALVFAASAGDAEKYARVRREGQRHTAVITDCGLPWNTRNQAWVLLKLETPSGSVAKRLYVPLEGAVSYDFLATARVTNRPVYVLCILDERVDESVRHHGYVLEQLPGGRG</sequence>
<reference evidence="2" key="1">
    <citation type="submission" date="2018-09" db="EMBL/GenBank/DDBJ databases">
        <authorList>
            <person name="Livingstone P.G."/>
            <person name="Whitworth D.E."/>
        </authorList>
    </citation>
    <scope>NUCLEOTIDE SEQUENCE [LARGE SCALE GENOMIC DNA]</scope>
    <source>
        <strain evidence="2">CA054A</strain>
    </source>
</reference>
<dbReference type="Proteomes" id="UP000268094">
    <property type="component" value="Unassembled WGS sequence"/>
</dbReference>
<proteinExistence type="predicted"/>
<protein>
    <submittedName>
        <fullName evidence="1">Uncharacterized protein</fullName>
    </submittedName>
</protein>